<keyword evidence="1" id="KW-0472">Membrane</keyword>
<keyword evidence="1" id="KW-1133">Transmembrane helix</keyword>
<feature type="transmembrane region" description="Helical" evidence="1">
    <location>
        <begin position="32"/>
        <end position="49"/>
    </location>
</feature>
<evidence type="ECO:0000256" key="1">
    <source>
        <dbReference type="SAM" id="Phobius"/>
    </source>
</evidence>
<name>A0A840DAS7_9BACE</name>
<dbReference type="EMBL" id="JACIER010000017">
    <property type="protein sequence ID" value="MBB4045683.1"/>
    <property type="molecule type" value="Genomic_DNA"/>
</dbReference>
<sequence length="51" mass="6021">MSSGRVSRFVKLVIATHLAMTKTFYRVEIIKNIYRLCLLLCGFYPIAWLKR</sequence>
<gene>
    <name evidence="2" type="ORF">GGR06_003502</name>
</gene>
<evidence type="ECO:0000313" key="3">
    <source>
        <dbReference type="Proteomes" id="UP000560658"/>
    </source>
</evidence>
<keyword evidence="1" id="KW-0812">Transmembrane</keyword>
<reference evidence="2" key="1">
    <citation type="submission" date="2020-08" db="EMBL/GenBank/DDBJ databases">
        <title>Genomic Encyclopedia of Type Strains, Phase IV (KMG-IV): sequencing the most valuable type-strain genomes for metagenomic binning, comparative biology and taxonomic classification.</title>
        <authorList>
            <person name="Goeker M."/>
        </authorList>
    </citation>
    <scope>NUCLEOTIDE SEQUENCE [LARGE SCALE GENOMIC DNA]</scope>
    <source>
        <strain evidence="2">DSM 105720</strain>
    </source>
</reference>
<protein>
    <submittedName>
        <fullName evidence="2">Uncharacterized protein</fullName>
    </submittedName>
</protein>
<keyword evidence="3" id="KW-1185">Reference proteome</keyword>
<dbReference type="Proteomes" id="UP000560658">
    <property type="component" value="Unassembled WGS sequence"/>
</dbReference>
<accession>A0A840DAS7</accession>
<comment type="caution">
    <text evidence="2">The sequence shown here is derived from an EMBL/GenBank/DDBJ whole genome shotgun (WGS) entry which is preliminary data.</text>
</comment>
<evidence type="ECO:0000313" key="2">
    <source>
        <dbReference type="EMBL" id="MBB4045683.1"/>
    </source>
</evidence>
<dbReference type="AlphaFoldDB" id="A0A840DAS7"/>
<proteinExistence type="predicted"/>
<organism evidence="2 3">
    <name type="scientific">Bacteroides reticulotermitis</name>
    <dbReference type="NCBI Taxonomy" id="1133319"/>
    <lineage>
        <taxon>Bacteria</taxon>
        <taxon>Pseudomonadati</taxon>
        <taxon>Bacteroidota</taxon>
        <taxon>Bacteroidia</taxon>
        <taxon>Bacteroidales</taxon>
        <taxon>Bacteroidaceae</taxon>
        <taxon>Bacteroides</taxon>
    </lineage>
</organism>